<keyword evidence="1" id="KW-0472">Membrane</keyword>
<sequence length="639" mass="70455">MDRKAMKARARRNLRRHYWLFVVVCLFAAFFGVEYTSSIAVTGVHDDGTGVVVDAGHLESMLGDIAAGGEDEVRAEVAQREQDIRDNDTNAMLARSRGVFAMVLNSFSSGSILLTVTDAIRSILRSYDATVVLLVVGSLAAYIFLWLFVQQTYLIVARRIALEARTYDRVPMRRFLYPIQTGAWPRMAWTMFVQTVYLMLWMFTIVGFFVKSFSYTLVPYIMAENPTLTANEAITLSRRMMRGHKWECFVAGLSFLGWQVLSVLTFGLVGVFYLNGYQAAFFAEYYAYVRAQAKERGVEGTQKLRDDALFARPDPALVHRTYADAIEVIRQVDDDEPVVRPTGFAGLLSEWFGIKLRRDAAVDAWQRHEARVAAIADERDVVEGRTYPERLAPAAMRFRAGTVSGPGATRSYTVLNLVMMFFIFCFVGWVWEVIIAFINEGMFVNRGTLHGPWLPIYGTGGLAILILLRKLRSRPALEFVAAMALCGALEYCSSWFLEVTHDGQRWWDYTGYFLNLNGRICAEGLLAFGLGGLAIVYLLAPALDDLLNRANTRALAVAAVVLLVAYCCDQAYSSTHPNTGAGVTDYQAAALPAGGADAVVAEATAADADASNAVGGLGAETDALVRYDVVAPAPAAGTH</sequence>
<organism evidence="2 3">
    <name type="scientific">Bifidobacterium phasiani</name>
    <dbReference type="NCBI Taxonomy" id="2834431"/>
    <lineage>
        <taxon>Bacteria</taxon>
        <taxon>Bacillati</taxon>
        <taxon>Actinomycetota</taxon>
        <taxon>Actinomycetes</taxon>
        <taxon>Bifidobacteriales</taxon>
        <taxon>Bifidobacteriaceae</taxon>
        <taxon>Bifidobacterium</taxon>
    </lineage>
</organism>
<feature type="transmembrane region" description="Helical" evidence="1">
    <location>
        <begin position="475"/>
        <end position="496"/>
    </location>
</feature>
<feature type="transmembrane region" description="Helical" evidence="1">
    <location>
        <begin position="187"/>
        <end position="210"/>
    </location>
</feature>
<evidence type="ECO:0000256" key="1">
    <source>
        <dbReference type="SAM" id="Phobius"/>
    </source>
</evidence>
<evidence type="ECO:0000313" key="3">
    <source>
        <dbReference type="Proteomes" id="UP000812844"/>
    </source>
</evidence>
<proteinExistence type="predicted"/>
<dbReference type="Pfam" id="PF06161">
    <property type="entry name" value="DUF975"/>
    <property type="match status" value="1"/>
</dbReference>
<gene>
    <name evidence="2" type="ORF">KIH73_05775</name>
</gene>
<protein>
    <submittedName>
        <fullName evidence="2">DUF975 family protein</fullName>
    </submittedName>
</protein>
<dbReference type="EMBL" id="JAHBBD010000010">
    <property type="protein sequence ID" value="MBW3082883.1"/>
    <property type="molecule type" value="Genomic_DNA"/>
</dbReference>
<dbReference type="Pfam" id="PF06541">
    <property type="entry name" value="ABC_trans_CmpB"/>
    <property type="match status" value="1"/>
</dbReference>
<dbReference type="PANTHER" id="PTHR40076:SF1">
    <property type="entry name" value="MEMBRANE PROTEIN"/>
    <property type="match status" value="1"/>
</dbReference>
<accession>A0ABS6W8Q5</accession>
<dbReference type="RefSeq" id="WP_219081467.1">
    <property type="nucleotide sequence ID" value="NZ_JAHBBD010000010.1"/>
</dbReference>
<keyword evidence="1" id="KW-1133">Transmembrane helix</keyword>
<feature type="transmembrane region" description="Helical" evidence="1">
    <location>
        <begin position="246"/>
        <end position="266"/>
    </location>
</feature>
<comment type="caution">
    <text evidence="2">The sequence shown here is derived from an EMBL/GenBank/DDBJ whole genome shotgun (WGS) entry which is preliminary data.</text>
</comment>
<keyword evidence="1" id="KW-0812">Transmembrane</keyword>
<dbReference type="Proteomes" id="UP000812844">
    <property type="component" value="Unassembled WGS sequence"/>
</dbReference>
<feature type="transmembrane region" description="Helical" evidence="1">
    <location>
        <begin position="450"/>
        <end position="468"/>
    </location>
</feature>
<evidence type="ECO:0000313" key="2">
    <source>
        <dbReference type="EMBL" id="MBW3082883.1"/>
    </source>
</evidence>
<feature type="transmembrane region" description="Helical" evidence="1">
    <location>
        <begin position="129"/>
        <end position="149"/>
    </location>
</feature>
<dbReference type="InterPro" id="IPR010540">
    <property type="entry name" value="CmpB_TMEM229"/>
</dbReference>
<feature type="transmembrane region" description="Helical" evidence="1">
    <location>
        <begin position="414"/>
        <end position="438"/>
    </location>
</feature>
<feature type="transmembrane region" description="Helical" evidence="1">
    <location>
        <begin position="516"/>
        <end position="540"/>
    </location>
</feature>
<reference evidence="2 3" key="1">
    <citation type="submission" date="2021-05" db="EMBL/GenBank/DDBJ databases">
        <title>Phylogenetic classification of ten novel species belonging to the genus Bifidobacterium comprising B. colchicus sp. nov., B. abeli sp. nov., B. bicoloris sp. nov., B. guerezis sp. nov., B. rosaliae sp. nov., B. santillanensis sp. nov., B. argentati sp. nov., B. amazzoni sp. nov., B. pluviali sp. nov., and B. pinnaculum sp. nov.</title>
        <authorList>
            <person name="Lugli G.A."/>
            <person name="Ruiz Garcia L."/>
            <person name="Margolles A."/>
            <person name="Ventura M."/>
        </authorList>
    </citation>
    <scope>NUCLEOTIDE SEQUENCE [LARGE SCALE GENOMIC DNA]</scope>
    <source>
        <strain evidence="2 3">6T3</strain>
    </source>
</reference>
<dbReference type="PANTHER" id="PTHR40076">
    <property type="entry name" value="MEMBRANE PROTEIN-RELATED"/>
    <property type="match status" value="1"/>
</dbReference>
<name>A0ABS6W8Q5_9BIFI</name>
<dbReference type="InterPro" id="IPR010380">
    <property type="entry name" value="DUF975"/>
</dbReference>
<keyword evidence="3" id="KW-1185">Reference proteome</keyword>